<keyword evidence="3" id="KW-0677">Repeat</keyword>
<dbReference type="InterPro" id="IPR051059">
    <property type="entry name" value="VerF-like"/>
</dbReference>
<evidence type="ECO:0000256" key="6">
    <source>
        <dbReference type="ARBA" id="ARBA00023242"/>
    </source>
</evidence>
<comment type="subcellular location">
    <subcellularLocation>
        <location evidence="1">Nucleus</location>
    </subcellularLocation>
</comment>
<dbReference type="GO" id="GO:0000978">
    <property type="term" value="F:RNA polymerase II cis-regulatory region sequence-specific DNA binding"/>
    <property type="evidence" value="ECO:0007669"/>
    <property type="project" value="InterPro"/>
</dbReference>
<proteinExistence type="predicted"/>
<dbReference type="GO" id="GO:0008270">
    <property type="term" value="F:zinc ion binding"/>
    <property type="evidence" value="ECO:0007669"/>
    <property type="project" value="UniProtKB-KW"/>
</dbReference>
<dbReference type="PROSITE" id="PS50157">
    <property type="entry name" value="ZINC_FINGER_C2H2_2"/>
    <property type="match status" value="2"/>
</dbReference>
<dbReference type="Proteomes" id="UP000237144">
    <property type="component" value="Unassembled WGS sequence"/>
</dbReference>
<dbReference type="PANTHER" id="PTHR40626:SF11">
    <property type="entry name" value="ZINC FINGER PROTEIN YPR022C"/>
    <property type="match status" value="1"/>
</dbReference>
<accession>A0A2S5AZI3</accession>
<dbReference type="Pfam" id="PF00096">
    <property type="entry name" value="zf-C2H2"/>
    <property type="match status" value="2"/>
</dbReference>
<organism evidence="10 11">
    <name type="scientific">Rhodotorula taiwanensis</name>
    <dbReference type="NCBI Taxonomy" id="741276"/>
    <lineage>
        <taxon>Eukaryota</taxon>
        <taxon>Fungi</taxon>
        <taxon>Dikarya</taxon>
        <taxon>Basidiomycota</taxon>
        <taxon>Pucciniomycotina</taxon>
        <taxon>Microbotryomycetes</taxon>
        <taxon>Sporidiobolales</taxon>
        <taxon>Sporidiobolaceae</taxon>
        <taxon>Rhodotorula</taxon>
    </lineage>
</organism>
<dbReference type="SMART" id="SM00355">
    <property type="entry name" value="ZnF_C2H2"/>
    <property type="match status" value="2"/>
</dbReference>
<dbReference type="Gene3D" id="3.30.160.60">
    <property type="entry name" value="Classic Zinc Finger"/>
    <property type="match status" value="2"/>
</dbReference>
<keyword evidence="4 7" id="KW-0863">Zinc-finger</keyword>
<name>A0A2S5AZI3_9BASI</name>
<feature type="non-terminal residue" evidence="10">
    <location>
        <position position="178"/>
    </location>
</feature>
<dbReference type="GO" id="GO:0005634">
    <property type="term" value="C:nucleus"/>
    <property type="evidence" value="ECO:0007669"/>
    <property type="project" value="UniProtKB-SubCell"/>
</dbReference>
<evidence type="ECO:0000256" key="3">
    <source>
        <dbReference type="ARBA" id="ARBA00022737"/>
    </source>
</evidence>
<dbReference type="InterPro" id="IPR036236">
    <property type="entry name" value="Znf_C2H2_sf"/>
</dbReference>
<evidence type="ECO:0000256" key="4">
    <source>
        <dbReference type="ARBA" id="ARBA00022771"/>
    </source>
</evidence>
<evidence type="ECO:0000313" key="11">
    <source>
        <dbReference type="Proteomes" id="UP000237144"/>
    </source>
</evidence>
<evidence type="ECO:0000256" key="2">
    <source>
        <dbReference type="ARBA" id="ARBA00022723"/>
    </source>
</evidence>
<gene>
    <name evidence="10" type="ORF">BMF94_7079</name>
</gene>
<feature type="domain" description="C2H2-type" evidence="9">
    <location>
        <begin position="18"/>
        <end position="47"/>
    </location>
</feature>
<dbReference type="EMBL" id="PJQD01000164">
    <property type="protein sequence ID" value="POY69947.1"/>
    <property type="molecule type" value="Genomic_DNA"/>
</dbReference>
<evidence type="ECO:0000313" key="10">
    <source>
        <dbReference type="EMBL" id="POY69947.1"/>
    </source>
</evidence>
<dbReference type="GO" id="GO:0000981">
    <property type="term" value="F:DNA-binding transcription factor activity, RNA polymerase II-specific"/>
    <property type="evidence" value="ECO:0007669"/>
    <property type="project" value="InterPro"/>
</dbReference>
<dbReference type="STRING" id="741276.A0A2S5AZI3"/>
<feature type="domain" description="C2H2-type" evidence="9">
    <location>
        <begin position="48"/>
        <end position="70"/>
    </location>
</feature>
<keyword evidence="6" id="KW-0539">Nucleus</keyword>
<feature type="region of interest" description="Disordered" evidence="8">
    <location>
        <begin position="1"/>
        <end position="48"/>
    </location>
</feature>
<evidence type="ECO:0000256" key="7">
    <source>
        <dbReference type="PROSITE-ProRule" id="PRU00042"/>
    </source>
</evidence>
<dbReference type="InterPro" id="IPR013087">
    <property type="entry name" value="Znf_C2H2_type"/>
</dbReference>
<evidence type="ECO:0000256" key="5">
    <source>
        <dbReference type="ARBA" id="ARBA00022833"/>
    </source>
</evidence>
<keyword evidence="5" id="KW-0862">Zinc</keyword>
<dbReference type="OrthoDB" id="6365676at2759"/>
<keyword evidence="2" id="KW-0479">Metal-binding</keyword>
<dbReference type="AlphaFoldDB" id="A0A2S5AZI3"/>
<evidence type="ECO:0000259" key="9">
    <source>
        <dbReference type="PROSITE" id="PS50157"/>
    </source>
</evidence>
<comment type="caution">
    <text evidence="10">The sequence shown here is derived from an EMBL/GenBank/DDBJ whole genome shotgun (WGS) entry which is preliminary data.</text>
</comment>
<dbReference type="GO" id="GO:0000785">
    <property type="term" value="C:chromatin"/>
    <property type="evidence" value="ECO:0007669"/>
    <property type="project" value="TreeGrafter"/>
</dbReference>
<evidence type="ECO:0000256" key="1">
    <source>
        <dbReference type="ARBA" id="ARBA00004123"/>
    </source>
</evidence>
<reference evidence="10 11" key="1">
    <citation type="journal article" date="2018" name="Front. Microbiol.">
        <title>Prospects for Fungal Bioremediation of Acidic Radioactive Waste Sites: Characterization and Genome Sequence of Rhodotorula taiwanensis MD1149.</title>
        <authorList>
            <person name="Tkavc R."/>
            <person name="Matrosova V.Y."/>
            <person name="Grichenko O.E."/>
            <person name="Gostincar C."/>
            <person name="Volpe R.P."/>
            <person name="Klimenkova P."/>
            <person name="Gaidamakova E.K."/>
            <person name="Zhou C.E."/>
            <person name="Stewart B.J."/>
            <person name="Lyman M.G."/>
            <person name="Malfatti S.A."/>
            <person name="Rubinfeld B."/>
            <person name="Courtot M."/>
            <person name="Singh J."/>
            <person name="Dalgard C.L."/>
            <person name="Hamilton T."/>
            <person name="Frey K.G."/>
            <person name="Gunde-Cimerman N."/>
            <person name="Dugan L."/>
            <person name="Daly M.J."/>
        </authorList>
    </citation>
    <scope>NUCLEOTIDE SEQUENCE [LARGE SCALE GENOMIC DNA]</scope>
    <source>
        <strain evidence="10 11">MD1149</strain>
    </source>
</reference>
<keyword evidence="11" id="KW-1185">Reference proteome</keyword>
<evidence type="ECO:0000256" key="8">
    <source>
        <dbReference type="SAM" id="MobiDB-lite"/>
    </source>
</evidence>
<dbReference type="SUPFAM" id="SSF57667">
    <property type="entry name" value="beta-beta-alpha zinc fingers"/>
    <property type="match status" value="1"/>
</dbReference>
<protein>
    <recommendedName>
        <fullName evidence="9">C2H2-type domain-containing protein</fullName>
    </recommendedName>
</protein>
<dbReference type="PANTHER" id="PTHR40626">
    <property type="entry name" value="MIP31509P"/>
    <property type="match status" value="1"/>
</dbReference>
<sequence length="178" mass="19577">MSPSEPTTRSRKRSDVRHECPHPGCGKSFSRPDHLRRHTANHDPQRIKSCPECGRGFARADVLATHIKKHEVAPLAMPERSPSPPGYPNGAGDAAIPPMETFDTTADFDSLYQWLADGMEHVQNPGSDNGNIMYDTLFDPTWLSDLPPLAGPSEVAIARSRDAILEHSHQLALSSYLS</sequence>
<dbReference type="PROSITE" id="PS00028">
    <property type="entry name" value="ZINC_FINGER_C2H2_1"/>
    <property type="match status" value="2"/>
</dbReference>